<sequence length="70" mass="7482">MDDDQTTQPPEPAPPEALTLPGFGSTNGVDHRGQPVVLSAGTAATLAEHDLLLGRTRRLKQRAPNPRAWS</sequence>
<keyword evidence="3" id="KW-1185">Reference proteome</keyword>
<proteinExistence type="predicted"/>
<gene>
    <name evidence="2" type="ORF">LHA35_05405</name>
</gene>
<accession>A0A9X1L9I7</accession>
<evidence type="ECO:0000313" key="3">
    <source>
        <dbReference type="Proteomes" id="UP001139311"/>
    </source>
</evidence>
<evidence type="ECO:0000256" key="1">
    <source>
        <dbReference type="SAM" id="MobiDB-lite"/>
    </source>
</evidence>
<name>A0A9X1L9I7_9PROT</name>
<dbReference type="RefSeq" id="WP_226605506.1">
    <property type="nucleotide sequence ID" value="NZ_JAJAQI010000006.1"/>
</dbReference>
<dbReference type="AlphaFoldDB" id="A0A9X1L9I7"/>
<dbReference type="EMBL" id="JAJAQI010000006">
    <property type="protein sequence ID" value="MCB4821168.1"/>
    <property type="molecule type" value="Genomic_DNA"/>
</dbReference>
<reference evidence="2" key="1">
    <citation type="submission" date="2021-10" db="EMBL/GenBank/DDBJ databases">
        <title>Roseicella aerolatum sp. nov., isolated from aerosols of e-waste dismantling site.</title>
        <authorList>
            <person name="Qin T."/>
        </authorList>
    </citation>
    <scope>NUCLEOTIDE SEQUENCE</scope>
    <source>
        <strain evidence="2">GB24</strain>
    </source>
</reference>
<evidence type="ECO:0000313" key="2">
    <source>
        <dbReference type="EMBL" id="MCB4821168.1"/>
    </source>
</evidence>
<organism evidence="2 3">
    <name type="scientific">Roseicella aerolata</name>
    <dbReference type="NCBI Taxonomy" id="2883479"/>
    <lineage>
        <taxon>Bacteria</taxon>
        <taxon>Pseudomonadati</taxon>
        <taxon>Pseudomonadota</taxon>
        <taxon>Alphaproteobacteria</taxon>
        <taxon>Acetobacterales</taxon>
        <taxon>Roseomonadaceae</taxon>
        <taxon>Roseicella</taxon>
    </lineage>
</organism>
<protein>
    <submittedName>
        <fullName evidence="2">Uncharacterized protein</fullName>
    </submittedName>
</protein>
<feature type="region of interest" description="Disordered" evidence="1">
    <location>
        <begin position="1"/>
        <end position="33"/>
    </location>
</feature>
<comment type="caution">
    <text evidence="2">The sequence shown here is derived from an EMBL/GenBank/DDBJ whole genome shotgun (WGS) entry which is preliminary data.</text>
</comment>
<dbReference type="Proteomes" id="UP001139311">
    <property type="component" value="Unassembled WGS sequence"/>
</dbReference>